<name>A0A8S9YD32_9TREM</name>
<comment type="caution">
    <text evidence="1">The sequence shown here is derived from an EMBL/GenBank/DDBJ whole genome shotgun (WGS) entry which is preliminary data.</text>
</comment>
<dbReference type="Proteomes" id="UP000822476">
    <property type="component" value="Unassembled WGS sequence"/>
</dbReference>
<evidence type="ECO:0000313" key="1">
    <source>
        <dbReference type="EMBL" id="KAF7234241.1"/>
    </source>
</evidence>
<accession>A0A8S9YD32</accession>
<protein>
    <submittedName>
        <fullName evidence="1">Uncharacterized protein</fullName>
    </submittedName>
</protein>
<sequence>MLNEHDGFNSTSDKVKLVDSLSLQVHLSDQQCIYCVIFKGRAENLQTYVSNIQARKLNPNLEYKLQIVHKIYQCVSQR</sequence>
<proteinExistence type="predicted"/>
<organism evidence="1 2">
    <name type="scientific">Paragonimus skrjabini miyazakii</name>
    <dbReference type="NCBI Taxonomy" id="59628"/>
    <lineage>
        <taxon>Eukaryota</taxon>
        <taxon>Metazoa</taxon>
        <taxon>Spiralia</taxon>
        <taxon>Lophotrochozoa</taxon>
        <taxon>Platyhelminthes</taxon>
        <taxon>Trematoda</taxon>
        <taxon>Digenea</taxon>
        <taxon>Plagiorchiida</taxon>
        <taxon>Troglotremata</taxon>
        <taxon>Troglotrematidae</taxon>
        <taxon>Paragonimus</taxon>
    </lineage>
</organism>
<evidence type="ECO:0000313" key="2">
    <source>
        <dbReference type="Proteomes" id="UP000822476"/>
    </source>
</evidence>
<dbReference type="AlphaFoldDB" id="A0A8S9YD32"/>
<keyword evidence="2" id="KW-1185">Reference proteome</keyword>
<gene>
    <name evidence="1" type="ORF">EG68_11678</name>
</gene>
<dbReference type="EMBL" id="JTDE01010932">
    <property type="protein sequence ID" value="KAF7234241.1"/>
    <property type="molecule type" value="Genomic_DNA"/>
</dbReference>
<reference evidence="1" key="1">
    <citation type="submission" date="2019-07" db="EMBL/GenBank/DDBJ databases">
        <title>Annotation for the trematode Paragonimus miyazaki's.</title>
        <authorList>
            <person name="Choi Y.-J."/>
        </authorList>
    </citation>
    <scope>NUCLEOTIDE SEQUENCE</scope>
    <source>
        <strain evidence="1">Japan</strain>
    </source>
</reference>